<feature type="domain" description="Bromo" evidence="12">
    <location>
        <begin position="71"/>
        <end position="127"/>
    </location>
</feature>
<dbReference type="GO" id="GO:0005634">
    <property type="term" value="C:nucleus"/>
    <property type="evidence" value="ECO:0007669"/>
    <property type="project" value="UniProtKB-SubCell"/>
</dbReference>
<dbReference type="Proteomes" id="UP000663848">
    <property type="component" value="Unassembled WGS sequence"/>
</dbReference>
<dbReference type="InterPro" id="IPR036427">
    <property type="entry name" value="Bromodomain-like_sf"/>
</dbReference>
<dbReference type="Proteomes" id="UP000663833">
    <property type="component" value="Unassembled WGS sequence"/>
</dbReference>
<dbReference type="Proteomes" id="UP000663825">
    <property type="component" value="Unassembled WGS sequence"/>
</dbReference>
<dbReference type="GO" id="GO:0000123">
    <property type="term" value="C:histone acetyltransferase complex"/>
    <property type="evidence" value="ECO:0007669"/>
    <property type="project" value="TreeGrafter"/>
</dbReference>
<dbReference type="Pfam" id="PF00439">
    <property type="entry name" value="Bromodomain"/>
    <property type="match status" value="1"/>
</dbReference>
<comment type="catalytic activity">
    <reaction evidence="9">
        <text>L-lysyl-[protein] + acetyl-CoA = N(6)-acetyl-L-lysyl-[protein] + CoA + H(+)</text>
        <dbReference type="Rhea" id="RHEA:45948"/>
        <dbReference type="Rhea" id="RHEA-COMP:9752"/>
        <dbReference type="Rhea" id="RHEA-COMP:10731"/>
        <dbReference type="ChEBI" id="CHEBI:15378"/>
        <dbReference type="ChEBI" id="CHEBI:29969"/>
        <dbReference type="ChEBI" id="CHEBI:57287"/>
        <dbReference type="ChEBI" id="CHEBI:57288"/>
        <dbReference type="ChEBI" id="CHEBI:61930"/>
        <dbReference type="EC" id="2.3.1.48"/>
    </reaction>
</comment>
<dbReference type="EMBL" id="CAJNYT010001605">
    <property type="protein sequence ID" value="CAF3420869.1"/>
    <property type="molecule type" value="Genomic_DNA"/>
</dbReference>
<dbReference type="InterPro" id="IPR001487">
    <property type="entry name" value="Bromodomain"/>
</dbReference>
<gene>
    <name evidence="13" type="ORF">FME351_LOCUS300</name>
    <name evidence="16" type="ORF">GRG538_LOCUS11780</name>
    <name evidence="18" type="ORF">HFQ381_LOCUS30398</name>
    <name evidence="14" type="ORF">LUA448_LOCUS13637</name>
    <name evidence="20" type="ORF">QYT958_LOCUS24934</name>
    <name evidence="15" type="ORF">TIS948_LOCUS27644</name>
    <name evidence="19" type="ORF">TSG867_LOCUS30158</name>
    <name evidence="17" type="ORF">UJA718_LOCUS27235</name>
</gene>
<dbReference type="SMART" id="SM00297">
    <property type="entry name" value="BROMO"/>
    <property type="match status" value="1"/>
</dbReference>
<reference evidence="20" key="1">
    <citation type="submission" date="2021-02" db="EMBL/GenBank/DDBJ databases">
        <authorList>
            <person name="Nowell W R."/>
        </authorList>
    </citation>
    <scope>NUCLEOTIDE SEQUENCE</scope>
</reference>
<dbReference type="InterPro" id="IPR013178">
    <property type="entry name" value="Histone_AcTrfase_Rtt109/CBP"/>
</dbReference>
<feature type="compositionally biased region" description="Polar residues" evidence="11">
    <location>
        <begin position="23"/>
        <end position="46"/>
    </location>
</feature>
<evidence type="ECO:0000313" key="14">
    <source>
        <dbReference type="EMBL" id="CAF3357458.1"/>
    </source>
</evidence>
<keyword evidence="5" id="KW-0805">Transcription regulation</keyword>
<dbReference type="EMBL" id="CAJNYD010001642">
    <property type="protein sequence ID" value="CAF3357458.1"/>
    <property type="molecule type" value="Genomic_DNA"/>
</dbReference>
<dbReference type="EMBL" id="CAJOBR010005469">
    <property type="protein sequence ID" value="CAF4818896.1"/>
    <property type="molecule type" value="Genomic_DNA"/>
</dbReference>
<evidence type="ECO:0000313" key="17">
    <source>
        <dbReference type="EMBL" id="CAF4514915.1"/>
    </source>
</evidence>
<evidence type="ECO:0000313" key="20">
    <source>
        <dbReference type="EMBL" id="CAF4818896.1"/>
    </source>
</evidence>
<evidence type="ECO:0000256" key="2">
    <source>
        <dbReference type="ARBA" id="ARBA00013184"/>
    </source>
</evidence>
<keyword evidence="8" id="KW-0539">Nucleus</keyword>
<dbReference type="EMBL" id="CAJNYU010000006">
    <property type="protein sequence ID" value="CAF3309912.1"/>
    <property type="molecule type" value="Genomic_DNA"/>
</dbReference>
<evidence type="ECO:0000313" key="21">
    <source>
        <dbReference type="Proteomes" id="UP000663848"/>
    </source>
</evidence>
<feature type="region of interest" description="Disordered" evidence="11">
    <location>
        <begin position="23"/>
        <end position="48"/>
    </location>
</feature>
<keyword evidence="7" id="KW-0804">Transcription</keyword>
<dbReference type="EMBL" id="CAJOBO010005348">
    <property type="protein sequence ID" value="CAF4542311.1"/>
    <property type="molecule type" value="Genomic_DNA"/>
</dbReference>
<evidence type="ECO:0000313" key="15">
    <source>
        <dbReference type="EMBL" id="CAF3400389.1"/>
    </source>
</evidence>
<organism evidence="20 21">
    <name type="scientific">Rotaria socialis</name>
    <dbReference type="NCBI Taxonomy" id="392032"/>
    <lineage>
        <taxon>Eukaryota</taxon>
        <taxon>Metazoa</taxon>
        <taxon>Spiralia</taxon>
        <taxon>Gnathifera</taxon>
        <taxon>Rotifera</taxon>
        <taxon>Eurotatoria</taxon>
        <taxon>Bdelloidea</taxon>
        <taxon>Philodinida</taxon>
        <taxon>Philodinidae</taxon>
        <taxon>Rotaria</taxon>
    </lineage>
</organism>
<keyword evidence="6 10" id="KW-0103">Bromodomain</keyword>
<dbReference type="InterPro" id="IPR038547">
    <property type="entry name" value="RING_CBP-p300_sf"/>
</dbReference>
<evidence type="ECO:0000256" key="3">
    <source>
        <dbReference type="ARBA" id="ARBA00022679"/>
    </source>
</evidence>
<dbReference type="Proteomes" id="UP000663873">
    <property type="component" value="Unassembled WGS sequence"/>
</dbReference>
<evidence type="ECO:0000313" key="22">
    <source>
        <dbReference type="Proteomes" id="UP000663873"/>
    </source>
</evidence>
<evidence type="ECO:0000256" key="5">
    <source>
        <dbReference type="ARBA" id="ARBA00023015"/>
    </source>
</evidence>
<dbReference type="OrthoDB" id="784962at2759"/>
<dbReference type="InterPro" id="IPR010303">
    <property type="entry name" value="RING_CBP-p300"/>
</dbReference>
<evidence type="ECO:0000256" key="8">
    <source>
        <dbReference type="ARBA" id="ARBA00023242"/>
    </source>
</evidence>
<evidence type="ECO:0000313" key="19">
    <source>
        <dbReference type="EMBL" id="CAF4640560.1"/>
    </source>
</evidence>
<dbReference type="GO" id="GO:0045944">
    <property type="term" value="P:positive regulation of transcription by RNA polymerase II"/>
    <property type="evidence" value="ECO:0007669"/>
    <property type="project" value="TreeGrafter"/>
</dbReference>
<dbReference type="EC" id="2.3.1.48" evidence="2"/>
<evidence type="ECO:0000259" key="12">
    <source>
        <dbReference type="PROSITE" id="PS50014"/>
    </source>
</evidence>
<dbReference type="Proteomes" id="UP000663872">
    <property type="component" value="Unassembled WGS sequence"/>
</dbReference>
<evidence type="ECO:0000313" key="18">
    <source>
        <dbReference type="EMBL" id="CAF4542311.1"/>
    </source>
</evidence>
<evidence type="ECO:0000256" key="11">
    <source>
        <dbReference type="SAM" id="MobiDB-lite"/>
    </source>
</evidence>
<dbReference type="PANTHER" id="PTHR13808:SF1">
    <property type="entry name" value="HISTONE ACETYLTRANSFERASE"/>
    <property type="match status" value="1"/>
</dbReference>
<keyword evidence="4" id="KW-0156">Chromatin regulator</keyword>
<dbReference type="SUPFAM" id="SSF47370">
    <property type="entry name" value="Bromodomain"/>
    <property type="match status" value="1"/>
</dbReference>
<protein>
    <recommendedName>
        <fullName evidence="2">histone acetyltransferase</fullName>
        <ecNumber evidence="2">2.3.1.48</ecNumber>
    </recommendedName>
</protein>
<dbReference type="Gene3D" id="1.20.920.10">
    <property type="entry name" value="Bromodomain-like"/>
    <property type="match status" value="1"/>
</dbReference>
<dbReference type="Pfam" id="PF06001">
    <property type="entry name" value="RING_CBP-p300"/>
    <property type="match status" value="1"/>
</dbReference>
<dbReference type="Gene3D" id="2.10.110.40">
    <property type="match status" value="1"/>
</dbReference>
<dbReference type="GO" id="GO:0031490">
    <property type="term" value="F:chromatin DNA binding"/>
    <property type="evidence" value="ECO:0007669"/>
    <property type="project" value="TreeGrafter"/>
</dbReference>
<dbReference type="EMBL" id="CAJOBP010007466">
    <property type="protein sequence ID" value="CAF4514915.1"/>
    <property type="molecule type" value="Genomic_DNA"/>
</dbReference>
<evidence type="ECO:0000256" key="4">
    <source>
        <dbReference type="ARBA" id="ARBA00022853"/>
    </source>
</evidence>
<evidence type="ECO:0000256" key="6">
    <source>
        <dbReference type="ARBA" id="ARBA00023117"/>
    </source>
</evidence>
<dbReference type="EMBL" id="CAJNXB010004969">
    <property type="protein sequence ID" value="CAF3400389.1"/>
    <property type="molecule type" value="Genomic_DNA"/>
</dbReference>
<dbReference type="Proteomes" id="UP000663851">
    <property type="component" value="Unassembled WGS sequence"/>
</dbReference>
<dbReference type="EMBL" id="CAJOBQ010004630">
    <property type="protein sequence ID" value="CAF4640560.1"/>
    <property type="molecule type" value="Genomic_DNA"/>
</dbReference>
<evidence type="ECO:0000256" key="10">
    <source>
        <dbReference type="PROSITE-ProRule" id="PRU00035"/>
    </source>
</evidence>
<evidence type="ECO:0000256" key="9">
    <source>
        <dbReference type="ARBA" id="ARBA00048017"/>
    </source>
</evidence>
<sequence>MQFSTHDTYSHLSTAAASTTVTIKSQSSTIDDTKQTPPQLDASSKQLPKHSVQFTADELREHLEPAIQKMLLIEDSHPFRQPIDLVALNILDYPTIVKHPMDISTMQNRLKRGLYKTPLEFCGDAWLYNKKTARVYKMCTKPSGIFADPVVQKLGYCCGRQYVYLPQIMFCYGNQLCCQIPREGNYYYYHNPEPSRINLSLDKYTFC</sequence>
<evidence type="ECO:0000256" key="7">
    <source>
        <dbReference type="ARBA" id="ARBA00023163"/>
    </source>
</evidence>
<dbReference type="GO" id="GO:0005667">
    <property type="term" value="C:transcription regulator complex"/>
    <property type="evidence" value="ECO:0007669"/>
    <property type="project" value="TreeGrafter"/>
</dbReference>
<evidence type="ECO:0000256" key="1">
    <source>
        <dbReference type="ARBA" id="ARBA00004123"/>
    </source>
</evidence>
<dbReference type="Proteomes" id="UP000663862">
    <property type="component" value="Unassembled WGS sequence"/>
</dbReference>
<evidence type="ECO:0000313" key="13">
    <source>
        <dbReference type="EMBL" id="CAF3309912.1"/>
    </source>
</evidence>
<keyword evidence="3" id="KW-0808">Transferase</keyword>
<evidence type="ECO:0000313" key="16">
    <source>
        <dbReference type="EMBL" id="CAF3420869.1"/>
    </source>
</evidence>
<dbReference type="Proteomes" id="UP000663869">
    <property type="component" value="Unassembled WGS sequence"/>
</dbReference>
<dbReference type="PANTHER" id="PTHR13808">
    <property type="entry name" value="CBP/P300-RELATED"/>
    <property type="match status" value="1"/>
</dbReference>
<keyword evidence="22" id="KW-1185">Reference proteome</keyword>
<dbReference type="AlphaFoldDB" id="A0A821Q3P7"/>
<comment type="caution">
    <text evidence="20">The sequence shown here is derived from an EMBL/GenBank/DDBJ whole genome shotgun (WGS) entry which is preliminary data.</text>
</comment>
<dbReference type="GO" id="GO:0004402">
    <property type="term" value="F:histone acetyltransferase activity"/>
    <property type="evidence" value="ECO:0007669"/>
    <property type="project" value="InterPro"/>
</dbReference>
<dbReference type="GO" id="GO:0003713">
    <property type="term" value="F:transcription coactivator activity"/>
    <property type="evidence" value="ECO:0007669"/>
    <property type="project" value="TreeGrafter"/>
</dbReference>
<comment type="subcellular location">
    <subcellularLocation>
        <location evidence="1">Nucleus</location>
    </subcellularLocation>
</comment>
<accession>A0A821Q3P7</accession>
<proteinExistence type="predicted"/>
<dbReference type="PROSITE" id="PS50014">
    <property type="entry name" value="BROMODOMAIN_2"/>
    <property type="match status" value="1"/>
</dbReference>
<dbReference type="PRINTS" id="PR00503">
    <property type="entry name" value="BROMODOMAIN"/>
</dbReference>
<name>A0A821Q3P7_9BILA</name>